<dbReference type="AlphaFoldDB" id="A0A816KQW3"/>
<organism evidence="1">
    <name type="scientific">Brassica napus</name>
    <name type="common">Rape</name>
    <dbReference type="NCBI Taxonomy" id="3708"/>
    <lineage>
        <taxon>Eukaryota</taxon>
        <taxon>Viridiplantae</taxon>
        <taxon>Streptophyta</taxon>
        <taxon>Embryophyta</taxon>
        <taxon>Tracheophyta</taxon>
        <taxon>Spermatophyta</taxon>
        <taxon>Magnoliopsida</taxon>
        <taxon>eudicotyledons</taxon>
        <taxon>Gunneridae</taxon>
        <taxon>Pentapetalae</taxon>
        <taxon>rosids</taxon>
        <taxon>malvids</taxon>
        <taxon>Brassicales</taxon>
        <taxon>Brassicaceae</taxon>
        <taxon>Brassiceae</taxon>
        <taxon>Brassica</taxon>
    </lineage>
</organism>
<dbReference type="EMBL" id="HG994366">
    <property type="protein sequence ID" value="CAF1919166.1"/>
    <property type="molecule type" value="Genomic_DNA"/>
</dbReference>
<reference evidence="1" key="1">
    <citation type="submission" date="2021-01" db="EMBL/GenBank/DDBJ databases">
        <authorList>
            <consortium name="Genoscope - CEA"/>
            <person name="William W."/>
        </authorList>
    </citation>
    <scope>NUCLEOTIDE SEQUENCE</scope>
</reference>
<gene>
    <name evidence="1" type="ORF">DARMORV10_C02P45500.1</name>
</gene>
<name>A0A816KQW3_BRANA</name>
<proteinExistence type="predicted"/>
<accession>A0A816KQW3</accession>
<dbReference type="Proteomes" id="UP001295469">
    <property type="component" value="Chromosome C02"/>
</dbReference>
<evidence type="ECO:0000313" key="1">
    <source>
        <dbReference type="EMBL" id="CAF1919166.1"/>
    </source>
</evidence>
<sequence length="96" mass="11261">MNDQQQHFHWDNVYQAPTNKRSCFTKRRKSYLAISMYFYNKLGDILVIFLLFGFSYLGGVIEIAEESLLSQIQSSTMMRFFSGSDTTTIFDSTYLR</sequence>
<protein>
    <submittedName>
        <fullName evidence="1">(rape) hypothetical protein</fullName>
    </submittedName>
</protein>